<feature type="region of interest" description="Disordered" evidence="1">
    <location>
        <begin position="429"/>
        <end position="449"/>
    </location>
</feature>
<sequence>MNSSSLRGLNCFQVGNPVIIHSLLKTLPLFHKPTKPSPYTPQHTQANTMDIWSWICELPNSLEWNESDSPPLMFQLASEDNDNSTRSIHLKAERTSGSDSEAVVTFTVCLQGFHPHNAHKPLWVSEKCHLSSQNPFLPLLLQLLQEIISQSPTAHDSTCPRSQLQKLKPDPIAWIMDSHTPESLSTFFNLVFTMRLFWLCGFHAPPEAGSLYFHSLLTPTLQTASSKLASVLRTFFITVGVDTELCFMRTLGYIITKLHMIKELSVGLGLKTLLPSPRFSYATEAHGLWILKGYAPVMTMKVARTNAQKSQFCGIDAKESILRYALAHHQLEAHVQIEYTVGFCDGFIQVRARVDNIRLHVARLGFNQNDDVDFIEEKHFPSRIRVWVGPEIGATYCTGLSLGRSTENKESEVEVQKVVKGNLEKSQGSNVIASARSSRRTRSKSWRMDQDAEGNAAIFDAVLHDHTTGLEVGSWKPTGEAGDDHVHGLRGRYVKGNRAFTKSGSVVIAGDEYGEEVVWRLSKDMEGSVLKWRIGGEFWVSYLPNQAKCSSFETRYMEWCDEVDLPLIHPKAP</sequence>
<protein>
    <submittedName>
        <fullName evidence="2">Uncharacterized protein</fullName>
    </submittedName>
</protein>
<reference evidence="2" key="1">
    <citation type="submission" date="2023-10" db="EMBL/GenBank/DDBJ databases">
        <authorList>
            <person name="Domelevo Entfellner J.-B."/>
        </authorList>
    </citation>
    <scope>NUCLEOTIDE SEQUENCE</scope>
</reference>
<dbReference type="Proteomes" id="UP001189624">
    <property type="component" value="Chromosome 10"/>
</dbReference>
<evidence type="ECO:0000313" key="3">
    <source>
        <dbReference type="Proteomes" id="UP001189624"/>
    </source>
</evidence>
<organism evidence="2 3">
    <name type="scientific">Sphenostylis stenocarpa</name>
    <dbReference type="NCBI Taxonomy" id="92480"/>
    <lineage>
        <taxon>Eukaryota</taxon>
        <taxon>Viridiplantae</taxon>
        <taxon>Streptophyta</taxon>
        <taxon>Embryophyta</taxon>
        <taxon>Tracheophyta</taxon>
        <taxon>Spermatophyta</taxon>
        <taxon>Magnoliopsida</taxon>
        <taxon>eudicotyledons</taxon>
        <taxon>Gunneridae</taxon>
        <taxon>Pentapetalae</taxon>
        <taxon>rosids</taxon>
        <taxon>fabids</taxon>
        <taxon>Fabales</taxon>
        <taxon>Fabaceae</taxon>
        <taxon>Papilionoideae</taxon>
        <taxon>50 kb inversion clade</taxon>
        <taxon>NPAAA clade</taxon>
        <taxon>indigoferoid/millettioid clade</taxon>
        <taxon>Phaseoleae</taxon>
        <taxon>Sphenostylis</taxon>
    </lineage>
</organism>
<evidence type="ECO:0000313" key="2">
    <source>
        <dbReference type="EMBL" id="CAJ1977375.1"/>
    </source>
</evidence>
<keyword evidence="3" id="KW-1185">Reference proteome</keyword>
<dbReference type="Gramene" id="rna-AYBTSS11_LOCUS29540">
    <property type="protein sequence ID" value="CAJ1977375.1"/>
    <property type="gene ID" value="gene-AYBTSS11_LOCUS29540"/>
</dbReference>
<proteinExistence type="predicted"/>
<dbReference type="PANTHER" id="PTHR31439">
    <property type="entry name" value="EXPRESSED PROTEIN"/>
    <property type="match status" value="1"/>
</dbReference>
<gene>
    <name evidence="2" type="ORF">AYBTSS11_LOCUS29540</name>
</gene>
<accession>A0AA87BC34</accession>
<dbReference type="EMBL" id="OY731407">
    <property type="protein sequence ID" value="CAJ1977375.1"/>
    <property type="molecule type" value="Genomic_DNA"/>
</dbReference>
<dbReference type="AlphaFoldDB" id="A0AA87BC34"/>
<evidence type="ECO:0000256" key="1">
    <source>
        <dbReference type="SAM" id="MobiDB-lite"/>
    </source>
</evidence>
<dbReference type="PANTHER" id="PTHR31439:SF7">
    <property type="entry name" value="EXPRESSED PROTEIN"/>
    <property type="match status" value="1"/>
</dbReference>
<name>A0AA87BC34_9FABA</name>